<organism evidence="2 3">
    <name type="scientific">Curtobacterium citreum</name>
    <dbReference type="NCBI Taxonomy" id="2036"/>
    <lineage>
        <taxon>Bacteria</taxon>
        <taxon>Bacillati</taxon>
        <taxon>Actinomycetota</taxon>
        <taxon>Actinomycetes</taxon>
        <taxon>Micrococcales</taxon>
        <taxon>Microbacteriaceae</taxon>
        <taxon>Curtobacterium</taxon>
    </lineage>
</organism>
<evidence type="ECO:0008006" key="4">
    <source>
        <dbReference type="Google" id="ProtNLM"/>
    </source>
</evidence>
<proteinExistence type="predicted"/>
<keyword evidence="3" id="KW-1185">Reference proteome</keyword>
<reference evidence="2 3" key="1">
    <citation type="submission" date="2024-03" db="EMBL/GenBank/DDBJ databases">
        <title>Whole genomes of four grape xylem sap localized bacterial endophytes.</title>
        <authorList>
            <person name="Kumar G."/>
            <person name="Savka M.A."/>
        </authorList>
    </citation>
    <scope>NUCLEOTIDE SEQUENCE [LARGE SCALE GENOMIC DNA]</scope>
    <source>
        <strain evidence="2 3">RIT_GXS8</strain>
    </source>
</reference>
<feature type="transmembrane region" description="Helical" evidence="1">
    <location>
        <begin position="52"/>
        <end position="74"/>
    </location>
</feature>
<protein>
    <recommendedName>
        <fullName evidence="4">Integral membrane protein</fullName>
    </recommendedName>
</protein>
<keyword evidence="1" id="KW-0812">Transmembrane</keyword>
<feature type="transmembrane region" description="Helical" evidence="1">
    <location>
        <begin position="12"/>
        <end position="40"/>
    </location>
</feature>
<dbReference type="RefSeq" id="WP_340197855.1">
    <property type="nucleotide sequence ID" value="NZ_JBBKAP010000076.1"/>
</dbReference>
<dbReference type="EMBL" id="JBBLYY010000077">
    <property type="protein sequence ID" value="MEK0173097.1"/>
    <property type="molecule type" value="Genomic_DNA"/>
</dbReference>
<keyword evidence="1" id="KW-1133">Transmembrane helix</keyword>
<accession>A0ABU8YF17</accession>
<dbReference type="Proteomes" id="UP001370299">
    <property type="component" value="Unassembled WGS sequence"/>
</dbReference>
<keyword evidence="1" id="KW-0472">Membrane</keyword>
<evidence type="ECO:0000256" key="1">
    <source>
        <dbReference type="SAM" id="Phobius"/>
    </source>
</evidence>
<evidence type="ECO:0000313" key="3">
    <source>
        <dbReference type="Proteomes" id="UP001370299"/>
    </source>
</evidence>
<name>A0ABU8YF17_9MICO</name>
<evidence type="ECO:0000313" key="2">
    <source>
        <dbReference type="EMBL" id="MEK0173097.1"/>
    </source>
</evidence>
<sequence>MTTPYRRSDHRGAAVLLTVLAVVCWVATITLPIVALSLMLRVEAPAERAVPIVIAWFMTPFIAAVGVTVGLVILQRSRRSVAAVRAGSPGR</sequence>
<comment type="caution">
    <text evidence="2">The sequence shown here is derived from an EMBL/GenBank/DDBJ whole genome shotgun (WGS) entry which is preliminary data.</text>
</comment>
<gene>
    <name evidence="2" type="ORF">WMN62_16605</name>
</gene>